<dbReference type="PROSITE" id="PS51257">
    <property type="entry name" value="PROKAR_LIPOPROTEIN"/>
    <property type="match status" value="1"/>
</dbReference>
<protein>
    <recommendedName>
        <fullName evidence="3">Lipoprotein</fullName>
    </recommendedName>
</protein>
<dbReference type="EMBL" id="UIDG01000033">
    <property type="protein sequence ID" value="SUS04350.1"/>
    <property type="molecule type" value="Genomic_DNA"/>
</dbReference>
<reference evidence="2" key="1">
    <citation type="submission" date="2018-07" db="EMBL/GenBank/DDBJ databases">
        <authorList>
            <person name="Quirk P.G."/>
            <person name="Krulwich T.A."/>
        </authorList>
    </citation>
    <scope>NUCLEOTIDE SEQUENCE</scope>
</reference>
<accession>A0A380TAQ2</accession>
<gene>
    <name evidence="2" type="ORF">DF3PB_1280003</name>
</gene>
<feature type="region of interest" description="Disordered" evidence="1">
    <location>
        <begin position="26"/>
        <end position="47"/>
    </location>
</feature>
<sequence>MKAPARVVIGLIGALAVSGCQGGSDQPAAGAATASRPAAGETTSTIEGSFTSGRFQVPLPPGRWQVAYSQEEKLEAGRAWRQVLIKEQESVVYQSVLIYRSELEGGRRYRPREACRYEGYFSSAETQIGLGAGDCRQVRVVSFGLAGPPNPVSLVFQAIRDKYQYFAPAAMLGSRHIRFAGRDQLQVDYLWTPELLLPPEAGGVWRVQDWSNEAVRQDGRKLAIMKNLQRWSEDWHPRFVNAFPM</sequence>
<evidence type="ECO:0000256" key="1">
    <source>
        <dbReference type="SAM" id="MobiDB-lite"/>
    </source>
</evidence>
<proteinExistence type="predicted"/>
<organism evidence="2">
    <name type="scientific">metagenome</name>
    <dbReference type="NCBI Taxonomy" id="256318"/>
    <lineage>
        <taxon>unclassified sequences</taxon>
        <taxon>metagenomes</taxon>
    </lineage>
</organism>
<feature type="compositionally biased region" description="Low complexity" evidence="1">
    <location>
        <begin position="28"/>
        <end position="39"/>
    </location>
</feature>
<dbReference type="AlphaFoldDB" id="A0A380TAQ2"/>
<evidence type="ECO:0000313" key="2">
    <source>
        <dbReference type="EMBL" id="SUS04350.1"/>
    </source>
</evidence>
<evidence type="ECO:0008006" key="3">
    <source>
        <dbReference type="Google" id="ProtNLM"/>
    </source>
</evidence>
<name>A0A380TAQ2_9ZZZZ</name>